<keyword evidence="13" id="KW-1185">Reference proteome</keyword>
<dbReference type="GO" id="GO:0000026">
    <property type="term" value="F:alpha-1,2-mannosyltransferase activity"/>
    <property type="evidence" value="ECO:0007669"/>
    <property type="project" value="TreeGrafter"/>
</dbReference>
<dbReference type="STRING" id="1569628.A0A316UJH9"/>
<feature type="chain" id="PRO_5016292146" description="Mannosyltransferase" evidence="11">
    <location>
        <begin position="32"/>
        <end position="601"/>
    </location>
</feature>
<dbReference type="OrthoDB" id="497541at2759"/>
<evidence type="ECO:0000256" key="6">
    <source>
        <dbReference type="ARBA" id="ARBA00022692"/>
    </source>
</evidence>
<evidence type="ECO:0000313" key="12">
    <source>
        <dbReference type="EMBL" id="PWN25084.1"/>
    </source>
</evidence>
<evidence type="ECO:0000313" key="13">
    <source>
        <dbReference type="Proteomes" id="UP000245884"/>
    </source>
</evidence>
<protein>
    <recommendedName>
        <fullName evidence="10">Mannosyltransferase</fullName>
        <ecNumber evidence="10">2.4.1.-</ecNumber>
    </recommendedName>
</protein>
<evidence type="ECO:0000256" key="5">
    <source>
        <dbReference type="ARBA" id="ARBA00022679"/>
    </source>
</evidence>
<feature type="transmembrane region" description="Helical" evidence="10">
    <location>
        <begin position="128"/>
        <end position="154"/>
    </location>
</feature>
<feature type="transmembrane region" description="Helical" evidence="10">
    <location>
        <begin position="264"/>
        <end position="291"/>
    </location>
</feature>
<dbReference type="Pfam" id="PF03901">
    <property type="entry name" value="Glyco_transf_22"/>
    <property type="match status" value="1"/>
</dbReference>
<evidence type="ECO:0000256" key="10">
    <source>
        <dbReference type="RuleBase" id="RU363075"/>
    </source>
</evidence>
<keyword evidence="4 10" id="KW-0328">Glycosyltransferase</keyword>
<accession>A0A316UJH9</accession>
<feature type="transmembrane region" description="Helical" evidence="10">
    <location>
        <begin position="213"/>
        <end position="235"/>
    </location>
</feature>
<comment type="similarity">
    <text evidence="3 10">Belongs to the glycosyltransferase 22 family.</text>
</comment>
<evidence type="ECO:0000256" key="2">
    <source>
        <dbReference type="ARBA" id="ARBA00004922"/>
    </source>
</evidence>
<feature type="transmembrane region" description="Helical" evidence="10">
    <location>
        <begin position="174"/>
        <end position="201"/>
    </location>
</feature>
<evidence type="ECO:0000256" key="9">
    <source>
        <dbReference type="ARBA" id="ARBA00023136"/>
    </source>
</evidence>
<keyword evidence="9 10" id="KW-0472">Membrane</keyword>
<evidence type="ECO:0000256" key="11">
    <source>
        <dbReference type="SAM" id="SignalP"/>
    </source>
</evidence>
<gene>
    <name evidence="12" type="ORF">BDZ90DRAFT_281688</name>
</gene>
<dbReference type="PANTHER" id="PTHR22760:SF2">
    <property type="entry name" value="ALPHA-1,2-MANNOSYLTRANSFERASE ALG9"/>
    <property type="match status" value="1"/>
</dbReference>
<dbReference type="UniPathway" id="UPA00378"/>
<feature type="signal peptide" evidence="11">
    <location>
        <begin position="1"/>
        <end position="31"/>
    </location>
</feature>
<dbReference type="GO" id="GO:0005789">
    <property type="term" value="C:endoplasmic reticulum membrane"/>
    <property type="evidence" value="ECO:0007669"/>
    <property type="project" value="UniProtKB-SubCell"/>
</dbReference>
<dbReference type="RefSeq" id="XP_025359696.1">
    <property type="nucleotide sequence ID" value="XM_025509392.1"/>
</dbReference>
<evidence type="ECO:0000256" key="7">
    <source>
        <dbReference type="ARBA" id="ARBA00022824"/>
    </source>
</evidence>
<keyword evidence="7 10" id="KW-0256">Endoplasmic reticulum</keyword>
<keyword evidence="6 10" id="KW-0812">Transmembrane</keyword>
<dbReference type="GO" id="GO:0006487">
    <property type="term" value="P:protein N-linked glycosylation"/>
    <property type="evidence" value="ECO:0007669"/>
    <property type="project" value="TreeGrafter"/>
</dbReference>
<comment type="pathway">
    <text evidence="2">Protein modification; protein glycosylation.</text>
</comment>
<proteinExistence type="inferred from homology"/>
<keyword evidence="5" id="KW-0808">Transferase</keyword>
<evidence type="ECO:0000256" key="8">
    <source>
        <dbReference type="ARBA" id="ARBA00022989"/>
    </source>
</evidence>
<organism evidence="12 13">
    <name type="scientific">Jaminaea rosea</name>
    <dbReference type="NCBI Taxonomy" id="1569628"/>
    <lineage>
        <taxon>Eukaryota</taxon>
        <taxon>Fungi</taxon>
        <taxon>Dikarya</taxon>
        <taxon>Basidiomycota</taxon>
        <taxon>Ustilaginomycotina</taxon>
        <taxon>Exobasidiomycetes</taxon>
        <taxon>Microstromatales</taxon>
        <taxon>Microstromatales incertae sedis</taxon>
        <taxon>Jaminaea</taxon>
    </lineage>
</organism>
<feature type="transmembrane region" description="Helical" evidence="10">
    <location>
        <begin position="336"/>
        <end position="361"/>
    </location>
</feature>
<sequence>MAKASHTFSSSHGPPTFLCFILLSLVRLSGAAYSIISDCDETFNYWEALHLVLYGNGLETWEYSPPFAIRSWAYILLHGFVAGPLKWAGVSKLGIFYAVRYSLALLSAALEARLISSVSRNISSRCSWLLLAILSTSAGLWSASVAFLPSTFTLYTTTYALASLLNPRPRRETILVTTASFALGALLGWPFSLLLSLPWVIERVLLSRHFLAFLRSVLLSALIAVPIFIIDSYLYGRPVLVPLNIVAYNVLSGAGPELYGVEPWWFYLANLGLNAGPVVLALSLTAAPAVLVAPSKRQGKTAQPQQQTRLSLLIRTAPLYLWLGLLSTQPHKEERFMFPAYTCLALNAAVSLDSILTLAASPPRILPQAARNLMARLAPLMATALLAGSALFGLLRGAALVENYTAPISILPHAKLDALPALSTAPLTVCYGKEWYRFPTSFFIPSDSEHVKWGDVRWVKSEFDGMLPEPYVPAFSKGGVSLSRLASSTRAIQGGFNDLNQEDPTAYVDADKGCDFLVDSDGGAGQAERRYVLEEENWERVACLPMLDAAASREAKGGAATTIARTLWMPRAVRNVVGAELVYRDFCVLRNRQREGGAMKL</sequence>
<reference evidence="12 13" key="1">
    <citation type="journal article" date="2018" name="Mol. Biol. Evol.">
        <title>Broad Genomic Sampling Reveals a Smut Pathogenic Ancestry of the Fungal Clade Ustilaginomycotina.</title>
        <authorList>
            <person name="Kijpornyongpan T."/>
            <person name="Mondo S.J."/>
            <person name="Barry K."/>
            <person name="Sandor L."/>
            <person name="Lee J."/>
            <person name="Lipzen A."/>
            <person name="Pangilinan J."/>
            <person name="LaButti K."/>
            <person name="Hainaut M."/>
            <person name="Henrissat B."/>
            <person name="Grigoriev I.V."/>
            <person name="Spatafora J.W."/>
            <person name="Aime M.C."/>
        </authorList>
    </citation>
    <scope>NUCLEOTIDE SEQUENCE [LARGE SCALE GENOMIC DNA]</scope>
    <source>
        <strain evidence="12 13">MCA 5214</strain>
    </source>
</reference>
<feature type="transmembrane region" description="Helical" evidence="10">
    <location>
        <begin position="373"/>
        <end position="395"/>
    </location>
</feature>
<name>A0A316UJH9_9BASI</name>
<evidence type="ECO:0000256" key="1">
    <source>
        <dbReference type="ARBA" id="ARBA00004477"/>
    </source>
</evidence>
<dbReference type="EMBL" id="KZ819677">
    <property type="protein sequence ID" value="PWN25084.1"/>
    <property type="molecule type" value="Genomic_DNA"/>
</dbReference>
<evidence type="ECO:0000256" key="3">
    <source>
        <dbReference type="ARBA" id="ARBA00007063"/>
    </source>
</evidence>
<keyword evidence="11" id="KW-0732">Signal</keyword>
<dbReference type="Proteomes" id="UP000245884">
    <property type="component" value="Unassembled WGS sequence"/>
</dbReference>
<dbReference type="AlphaFoldDB" id="A0A316UJH9"/>
<dbReference type="PANTHER" id="PTHR22760">
    <property type="entry name" value="GLYCOSYLTRANSFERASE"/>
    <property type="match status" value="1"/>
</dbReference>
<dbReference type="InterPro" id="IPR005599">
    <property type="entry name" value="GPI_mannosylTrfase"/>
</dbReference>
<dbReference type="GeneID" id="37031215"/>
<comment type="subcellular location">
    <subcellularLocation>
        <location evidence="1 10">Endoplasmic reticulum membrane</location>
        <topology evidence="1 10">Multi-pass membrane protein</topology>
    </subcellularLocation>
</comment>
<dbReference type="EC" id="2.4.1.-" evidence="10"/>
<keyword evidence="8 10" id="KW-1133">Transmembrane helix</keyword>
<evidence type="ECO:0000256" key="4">
    <source>
        <dbReference type="ARBA" id="ARBA00022676"/>
    </source>
</evidence>